<dbReference type="GO" id="GO:0003714">
    <property type="term" value="F:transcription corepressor activity"/>
    <property type="evidence" value="ECO:0007669"/>
    <property type="project" value="TreeGrafter"/>
</dbReference>
<name>C1LKT4_SCHJA</name>
<dbReference type="CDD" id="cd13150">
    <property type="entry name" value="DAXX_histone_binding"/>
    <property type="match status" value="1"/>
</dbReference>
<evidence type="ECO:0000256" key="1">
    <source>
        <dbReference type="SAM" id="Coils"/>
    </source>
</evidence>
<dbReference type="Pfam" id="PF20920">
    <property type="entry name" value="DAXX_hist_bd"/>
    <property type="match status" value="1"/>
</dbReference>
<reference evidence="4" key="1">
    <citation type="journal article" date="2009" name="Nature">
        <title>The Schistosoma japonicum genome reveals features of host-parasite interplay.</title>
        <authorList>
            <person name="Liu F."/>
            <person name="Zhou Y."/>
            <person name="Wang Z.Q."/>
            <person name="Lu G."/>
            <person name="Zheng H."/>
            <person name="Brindley P.J."/>
            <person name="McManus D.P."/>
            <person name="Blair D."/>
            <person name="Zhang Q.H."/>
            <person name="Zhong Y."/>
            <person name="Wang S."/>
            <person name="Han Z.G."/>
            <person name="Chen Z."/>
        </authorList>
    </citation>
    <scope>NUCLEOTIDE SEQUENCE</scope>
    <source>
        <strain evidence="4">Anhui</strain>
    </source>
</reference>
<dbReference type="GO" id="GO:0003713">
    <property type="term" value="F:transcription coactivator activity"/>
    <property type="evidence" value="ECO:0007669"/>
    <property type="project" value="TreeGrafter"/>
</dbReference>
<feature type="compositionally biased region" description="Low complexity" evidence="2">
    <location>
        <begin position="155"/>
        <end position="171"/>
    </location>
</feature>
<reference evidence="4" key="2">
    <citation type="submission" date="2009-03" db="EMBL/GenBank/DDBJ databases">
        <authorList>
            <person name="Gang L."/>
        </authorList>
    </citation>
    <scope>NUCLEOTIDE SEQUENCE</scope>
    <source>
        <strain evidence="4">Anhui</strain>
    </source>
</reference>
<protein>
    <submittedName>
        <fullName evidence="4">Fas death domain-associated protein</fullName>
    </submittedName>
</protein>
<dbReference type="InterPro" id="IPR046378">
    <property type="entry name" value="DAXX_histone-bd"/>
</dbReference>
<evidence type="ECO:0000259" key="3">
    <source>
        <dbReference type="Pfam" id="PF20920"/>
    </source>
</evidence>
<sequence>MCSTWSYFVRQIRQYLSNSDEQILDILKRKFFQTTCEFQKIEVSKPILDKCISEIAFNPDRIYVILNDLKTTFRLHTPKIDKKCQQGAVKRRLSFKTISQSVESSHIKPQDSSTSCVGDHILQKDSSPQSHSLGDDDVIIVDSPPPGSPKIIRPSLSNSVQSSSGSSKNSSLENDCAKKAKYTDDNDTDDSDVQNDKRCKIIARLEHLMTRLSQSIRELEEKELDLDELDSSNSPYLKLDVLKRQYLKAWHRHCELRNVARISGRILRQRFTYNGCQYPKVNEKIEEIINKRRLFPDWTDIYRIIASVNKEEKLDLTGSAIKSLAREIFIDVGHSLKQRRQDDLRHDFGCHLTDDICDDDDPTYSSRDLRRKLTENKRLGETNLNKVFKHYIDLQHTIQSAQQIIQNPECVNKVENNVNPHSSDMMGSSSAASVFNQTCSSTNTEHLETNKLHNSPSTSDEIYTLSSDSDEEENVTKSSVNTSDFVSSSSVIGCDELTSTIDRSQESPIKSDLQNKMNENNVSLNSSSYVPVTGSPTTTIDLLDDDTSSPTCSVLAPLEKLPKSDYSRVFPALPPTSVTHNNIFTFSTPILQETRQSSRIVTVATRFGQHRHIDTFSHMASEHIVHRYPVTTTSPALSTCKPHRESNQHFVNNSYNCSSSVVQLNSCSCTFNPLIPHQNNNNSSKFLNITTSYLSPNSNPLNNSDNLILSSTNLPKVCENETIEID</sequence>
<dbReference type="CDD" id="cd13151">
    <property type="entry name" value="DAXX_helical_bundle"/>
    <property type="match status" value="1"/>
</dbReference>
<dbReference type="GO" id="GO:0042393">
    <property type="term" value="F:histone binding"/>
    <property type="evidence" value="ECO:0007669"/>
    <property type="project" value="InterPro"/>
</dbReference>
<feature type="coiled-coil region" evidence="1">
    <location>
        <begin position="202"/>
        <end position="232"/>
    </location>
</feature>
<gene>
    <name evidence="4" type="primary">Daxx</name>
</gene>
<dbReference type="GO" id="GO:0016605">
    <property type="term" value="C:PML body"/>
    <property type="evidence" value="ECO:0007669"/>
    <property type="project" value="TreeGrafter"/>
</dbReference>
<dbReference type="GO" id="GO:0006334">
    <property type="term" value="P:nucleosome assembly"/>
    <property type="evidence" value="ECO:0007669"/>
    <property type="project" value="TreeGrafter"/>
</dbReference>
<dbReference type="InterPro" id="IPR046426">
    <property type="entry name" value="DAXX_histone-bd_sf"/>
</dbReference>
<dbReference type="EMBL" id="FN319585">
    <property type="protein sequence ID" value="CAX75312.1"/>
    <property type="molecule type" value="mRNA"/>
</dbReference>
<keyword evidence="1" id="KW-0175">Coiled coil</keyword>
<feature type="region of interest" description="Disordered" evidence="2">
    <location>
        <begin position="100"/>
        <end position="174"/>
    </location>
</feature>
<feature type="domain" description="Daxx histone-binding" evidence="3">
    <location>
        <begin position="308"/>
        <end position="392"/>
    </location>
</feature>
<dbReference type="InterPro" id="IPR031333">
    <property type="entry name" value="Daxx_N"/>
</dbReference>
<dbReference type="AlphaFoldDB" id="C1LKT4"/>
<accession>C1LKT4</accession>
<dbReference type="GO" id="GO:0042981">
    <property type="term" value="P:regulation of apoptotic process"/>
    <property type="evidence" value="ECO:0007669"/>
    <property type="project" value="TreeGrafter"/>
</dbReference>
<feature type="region of interest" description="Disordered" evidence="2">
    <location>
        <begin position="447"/>
        <end position="482"/>
    </location>
</feature>
<evidence type="ECO:0000256" key="2">
    <source>
        <dbReference type="SAM" id="MobiDB-lite"/>
    </source>
</evidence>
<evidence type="ECO:0000313" key="4">
    <source>
        <dbReference type="EMBL" id="CAX75312.1"/>
    </source>
</evidence>
<organism evidence="4">
    <name type="scientific">Schistosoma japonicum</name>
    <name type="common">Blood fluke</name>
    <dbReference type="NCBI Taxonomy" id="6182"/>
    <lineage>
        <taxon>Eukaryota</taxon>
        <taxon>Metazoa</taxon>
        <taxon>Spiralia</taxon>
        <taxon>Lophotrochozoa</taxon>
        <taxon>Platyhelminthes</taxon>
        <taxon>Trematoda</taxon>
        <taxon>Digenea</taxon>
        <taxon>Strigeidida</taxon>
        <taxon>Schistosomatoidea</taxon>
        <taxon>Schistosomatidae</taxon>
        <taxon>Schistosoma</taxon>
    </lineage>
</organism>
<proteinExistence type="evidence at transcript level"/>
<feature type="compositionally biased region" description="Polar residues" evidence="2">
    <location>
        <begin position="452"/>
        <end position="467"/>
    </location>
</feature>
<dbReference type="PANTHER" id="PTHR12766">
    <property type="entry name" value="DEATH DOMAIN-ASSOCIATED PROTEIN 6 DAXX"/>
    <property type="match status" value="1"/>
</dbReference>
<dbReference type="PANTHER" id="PTHR12766:SF7">
    <property type="entry name" value="DEATH DOMAIN-ASSOCIATED PROTEIN 6"/>
    <property type="match status" value="1"/>
</dbReference>
<dbReference type="GO" id="GO:0050681">
    <property type="term" value="F:nuclear androgen receptor binding"/>
    <property type="evidence" value="ECO:0007669"/>
    <property type="project" value="TreeGrafter"/>
</dbReference>
<dbReference type="Gene3D" id="1.20.58.2170">
    <property type="match status" value="1"/>
</dbReference>